<proteinExistence type="predicted"/>
<sequence>MGDGRSVENVKRAFIGGFARKEQYTEALKGYQDAVDEMKSHDRDGAKAYLDNRRARSASQVAHSKALGPGITERASERPGKARQAVICRKFDSGLRQRVPFDRQKRDPRAADLRSCRAGRNWTGSSDSDEK</sequence>
<reference evidence="2 3" key="1">
    <citation type="journal article" date="2012" name="Genome Biol.">
        <title>Genome and low-iron response of an oceanic diatom adapted to chronic iron limitation.</title>
        <authorList>
            <person name="Lommer M."/>
            <person name="Specht M."/>
            <person name="Roy A.S."/>
            <person name="Kraemer L."/>
            <person name="Andreson R."/>
            <person name="Gutowska M.A."/>
            <person name="Wolf J."/>
            <person name="Bergner S.V."/>
            <person name="Schilhabel M.B."/>
            <person name="Klostermeier U.C."/>
            <person name="Beiko R.G."/>
            <person name="Rosenstiel P."/>
            <person name="Hippler M."/>
            <person name="Laroche J."/>
        </authorList>
    </citation>
    <scope>NUCLEOTIDE SEQUENCE [LARGE SCALE GENOMIC DNA]</scope>
    <source>
        <strain evidence="2 3">CCMP1005</strain>
    </source>
</reference>
<feature type="compositionally biased region" description="Basic and acidic residues" evidence="1">
    <location>
        <begin position="99"/>
        <end position="115"/>
    </location>
</feature>
<name>K0RBP5_THAOC</name>
<dbReference type="AlphaFoldDB" id="K0RBP5"/>
<comment type="caution">
    <text evidence="2">The sequence shown here is derived from an EMBL/GenBank/DDBJ whole genome shotgun (WGS) entry which is preliminary data.</text>
</comment>
<organism evidence="2 3">
    <name type="scientific">Thalassiosira oceanica</name>
    <name type="common">Marine diatom</name>
    <dbReference type="NCBI Taxonomy" id="159749"/>
    <lineage>
        <taxon>Eukaryota</taxon>
        <taxon>Sar</taxon>
        <taxon>Stramenopiles</taxon>
        <taxon>Ochrophyta</taxon>
        <taxon>Bacillariophyta</taxon>
        <taxon>Coscinodiscophyceae</taxon>
        <taxon>Thalassiosirophycidae</taxon>
        <taxon>Thalassiosirales</taxon>
        <taxon>Thalassiosiraceae</taxon>
        <taxon>Thalassiosira</taxon>
    </lineage>
</organism>
<accession>K0RBP5</accession>
<evidence type="ECO:0000313" key="3">
    <source>
        <dbReference type="Proteomes" id="UP000266841"/>
    </source>
</evidence>
<keyword evidence="3" id="KW-1185">Reference proteome</keyword>
<dbReference type="Proteomes" id="UP000266841">
    <property type="component" value="Unassembled WGS sequence"/>
</dbReference>
<feature type="region of interest" description="Disordered" evidence="1">
    <location>
        <begin position="99"/>
        <end position="131"/>
    </location>
</feature>
<gene>
    <name evidence="2" type="ORF">THAOC_30355</name>
</gene>
<feature type="region of interest" description="Disordered" evidence="1">
    <location>
        <begin position="53"/>
        <end position="84"/>
    </location>
</feature>
<dbReference type="EMBL" id="AGNL01043342">
    <property type="protein sequence ID" value="EJK50610.1"/>
    <property type="molecule type" value="Genomic_DNA"/>
</dbReference>
<feature type="compositionally biased region" description="Polar residues" evidence="1">
    <location>
        <begin position="122"/>
        <end position="131"/>
    </location>
</feature>
<evidence type="ECO:0000313" key="2">
    <source>
        <dbReference type="EMBL" id="EJK50610.1"/>
    </source>
</evidence>
<protein>
    <submittedName>
        <fullName evidence="2">Uncharacterized protein</fullName>
    </submittedName>
</protein>
<dbReference type="OrthoDB" id="2247385at2759"/>
<evidence type="ECO:0000256" key="1">
    <source>
        <dbReference type="SAM" id="MobiDB-lite"/>
    </source>
</evidence>